<organism evidence="1 2">
    <name type="scientific">Dioszegia hungarica</name>
    <dbReference type="NCBI Taxonomy" id="4972"/>
    <lineage>
        <taxon>Eukaryota</taxon>
        <taxon>Fungi</taxon>
        <taxon>Dikarya</taxon>
        <taxon>Basidiomycota</taxon>
        <taxon>Agaricomycotina</taxon>
        <taxon>Tremellomycetes</taxon>
        <taxon>Tremellales</taxon>
        <taxon>Bulleribasidiaceae</taxon>
        <taxon>Dioszegia</taxon>
    </lineage>
</organism>
<dbReference type="RefSeq" id="XP_052946665.1">
    <property type="nucleotide sequence ID" value="XM_053093508.1"/>
</dbReference>
<dbReference type="Proteomes" id="UP001164286">
    <property type="component" value="Unassembled WGS sequence"/>
</dbReference>
<reference evidence="1" key="1">
    <citation type="journal article" date="2022" name="G3 (Bethesda)">
        <title>High quality genome of the basidiomycete yeast Dioszegia hungarica PDD-24b-2 isolated from cloud water.</title>
        <authorList>
            <person name="Jarrige D."/>
            <person name="Haridas S."/>
            <person name="Bleykasten-Grosshans C."/>
            <person name="Joly M."/>
            <person name="Nadalig T."/>
            <person name="Sancelme M."/>
            <person name="Vuilleumier S."/>
            <person name="Grigoriev I.V."/>
            <person name="Amato P."/>
            <person name="Bringel F."/>
        </authorList>
    </citation>
    <scope>NUCLEOTIDE SEQUENCE</scope>
    <source>
        <strain evidence="1">PDD-24b-2</strain>
    </source>
</reference>
<dbReference type="GeneID" id="77732713"/>
<comment type="caution">
    <text evidence="1">The sequence shown here is derived from an EMBL/GenBank/DDBJ whole genome shotgun (WGS) entry which is preliminary data.</text>
</comment>
<gene>
    <name evidence="1" type="ORF">MKK02DRAFT_45597</name>
</gene>
<accession>A0AA38HAB5</accession>
<evidence type="ECO:0000313" key="2">
    <source>
        <dbReference type="Proteomes" id="UP001164286"/>
    </source>
</evidence>
<dbReference type="EMBL" id="JAKWFO010000005">
    <property type="protein sequence ID" value="KAI9636888.1"/>
    <property type="molecule type" value="Genomic_DNA"/>
</dbReference>
<name>A0AA38HAB5_9TREE</name>
<keyword evidence="2" id="KW-1185">Reference proteome</keyword>
<protein>
    <submittedName>
        <fullName evidence="1">Uncharacterized protein</fullName>
    </submittedName>
</protein>
<sequence length="468" mass="53143">MFGHMVSTRSATARLGAMAVAQGTKAEIITTKRTSTGPQPSRTRFGRLRAHLAEFAVGGRAAREVYDTLELRILIFSLVDRDTLAGMMRLEVAAVESVAGVLYRRVAGLYAHNMDTTTPRQVLCCRAVRVVDLNPIASLDKPIKEMERAYDEPAELLPEIEAWRGQFPLLRTILNDIPFEPRSDGYIVHLRNADGDIHIDLENHIFVDTAERCSPKALPKFSPCPTATGMTINHTIALNVYDSYEEDICDEEELDEADNFQQWKAWLYDPANLDRRVSSVMLDVGIYEERIWEGFSLELGFEEAVALVERRARDGLRYLAIPAVTIHRIGFQASITLLDDLFPHLQELVITPSGRYTISLDCPVVGLPHLRRLVCEDLSEREDPLELAGIFHRVGLNQYAHLHEPRRGPFELDAYYDKKDTRSDNEDIRRDPNEYYAYPGYSSPPWYPDYEAAGDGELWTEDMMATMF</sequence>
<proteinExistence type="predicted"/>
<dbReference type="AlphaFoldDB" id="A0AA38HAB5"/>
<evidence type="ECO:0000313" key="1">
    <source>
        <dbReference type="EMBL" id="KAI9636888.1"/>
    </source>
</evidence>